<accession>A2EPB5</accession>
<evidence type="ECO:0000313" key="1">
    <source>
        <dbReference type="EMBL" id="EAY05500.1"/>
    </source>
</evidence>
<proteinExistence type="predicted"/>
<sequence>MSEGPIQDFEFIATHIKDYIDDYKFFNVFEIDDIRQIMKYANLKSEDFISLLEQSRSAIKANDLYTCIRNAKVSILNYNEAISTLKSIQKYMKLNV</sequence>
<dbReference type="RefSeq" id="XP_001317723.1">
    <property type="nucleotide sequence ID" value="XM_001317688.1"/>
</dbReference>
<keyword evidence="2" id="KW-1185">Reference proteome</keyword>
<dbReference type="Proteomes" id="UP000001542">
    <property type="component" value="Unassembled WGS sequence"/>
</dbReference>
<evidence type="ECO:0000313" key="2">
    <source>
        <dbReference type="Proteomes" id="UP000001542"/>
    </source>
</evidence>
<protein>
    <submittedName>
        <fullName evidence="1">Uncharacterized protein</fullName>
    </submittedName>
</protein>
<dbReference type="VEuPathDB" id="TrichDB:TVAGG3_0679560"/>
<dbReference type="VEuPathDB" id="TrichDB:TVAG_080920"/>
<dbReference type="KEGG" id="tva:4763366"/>
<reference evidence="1" key="1">
    <citation type="submission" date="2006-10" db="EMBL/GenBank/DDBJ databases">
        <authorList>
            <person name="Amadeo P."/>
            <person name="Zhao Q."/>
            <person name="Wortman J."/>
            <person name="Fraser-Liggett C."/>
            <person name="Carlton J."/>
        </authorList>
    </citation>
    <scope>NUCLEOTIDE SEQUENCE</scope>
    <source>
        <strain evidence="1">G3</strain>
    </source>
</reference>
<reference evidence="1" key="2">
    <citation type="journal article" date="2007" name="Science">
        <title>Draft genome sequence of the sexually transmitted pathogen Trichomonas vaginalis.</title>
        <authorList>
            <person name="Carlton J.M."/>
            <person name="Hirt R.P."/>
            <person name="Silva J.C."/>
            <person name="Delcher A.L."/>
            <person name="Schatz M."/>
            <person name="Zhao Q."/>
            <person name="Wortman J.R."/>
            <person name="Bidwell S.L."/>
            <person name="Alsmark U.C.M."/>
            <person name="Besteiro S."/>
            <person name="Sicheritz-Ponten T."/>
            <person name="Noel C.J."/>
            <person name="Dacks J.B."/>
            <person name="Foster P.G."/>
            <person name="Simillion C."/>
            <person name="Van de Peer Y."/>
            <person name="Miranda-Saavedra D."/>
            <person name="Barton G.J."/>
            <person name="Westrop G.D."/>
            <person name="Mueller S."/>
            <person name="Dessi D."/>
            <person name="Fiori P.L."/>
            <person name="Ren Q."/>
            <person name="Paulsen I."/>
            <person name="Zhang H."/>
            <person name="Bastida-Corcuera F.D."/>
            <person name="Simoes-Barbosa A."/>
            <person name="Brown M.T."/>
            <person name="Hayes R.D."/>
            <person name="Mukherjee M."/>
            <person name="Okumura C.Y."/>
            <person name="Schneider R."/>
            <person name="Smith A.J."/>
            <person name="Vanacova S."/>
            <person name="Villalvazo M."/>
            <person name="Haas B.J."/>
            <person name="Pertea M."/>
            <person name="Feldblyum T.V."/>
            <person name="Utterback T.R."/>
            <person name="Shu C.L."/>
            <person name="Osoegawa K."/>
            <person name="de Jong P.J."/>
            <person name="Hrdy I."/>
            <person name="Horvathova L."/>
            <person name="Zubacova Z."/>
            <person name="Dolezal P."/>
            <person name="Malik S.B."/>
            <person name="Logsdon J.M. Jr."/>
            <person name="Henze K."/>
            <person name="Gupta A."/>
            <person name="Wang C.C."/>
            <person name="Dunne R.L."/>
            <person name="Upcroft J.A."/>
            <person name="Upcroft P."/>
            <person name="White O."/>
            <person name="Salzberg S.L."/>
            <person name="Tang P."/>
            <person name="Chiu C.-H."/>
            <person name="Lee Y.-S."/>
            <person name="Embley T.M."/>
            <person name="Coombs G.H."/>
            <person name="Mottram J.C."/>
            <person name="Tachezy J."/>
            <person name="Fraser-Liggett C.M."/>
            <person name="Johnson P.J."/>
        </authorList>
    </citation>
    <scope>NUCLEOTIDE SEQUENCE [LARGE SCALE GENOMIC DNA]</scope>
    <source>
        <strain evidence="1">G3</strain>
    </source>
</reference>
<name>A2EPB5_TRIV3</name>
<dbReference type="AlphaFoldDB" id="A2EPB5"/>
<gene>
    <name evidence="1" type="ORF">TVAG_080920</name>
</gene>
<dbReference type="InParanoid" id="A2EPB5"/>
<organism evidence="1 2">
    <name type="scientific">Trichomonas vaginalis (strain ATCC PRA-98 / G3)</name>
    <dbReference type="NCBI Taxonomy" id="412133"/>
    <lineage>
        <taxon>Eukaryota</taxon>
        <taxon>Metamonada</taxon>
        <taxon>Parabasalia</taxon>
        <taxon>Trichomonadida</taxon>
        <taxon>Trichomonadidae</taxon>
        <taxon>Trichomonas</taxon>
    </lineage>
</organism>
<dbReference type="EMBL" id="DS113447">
    <property type="protein sequence ID" value="EAY05500.1"/>
    <property type="molecule type" value="Genomic_DNA"/>
</dbReference>